<keyword evidence="2" id="KW-1185">Reference proteome</keyword>
<gene>
    <name evidence="1" type="ORF">DET54_12566</name>
</gene>
<dbReference type="InterPro" id="IPR029052">
    <property type="entry name" value="Metallo-depent_PP-like"/>
</dbReference>
<dbReference type="EMBL" id="QLLI01000025">
    <property type="protein sequence ID" value="RAI84488.1"/>
    <property type="molecule type" value="Genomic_DNA"/>
</dbReference>
<protein>
    <recommendedName>
        <fullName evidence="3">Serine/threonine protein phosphatase 1</fullName>
    </recommendedName>
</protein>
<proteinExistence type="predicted"/>
<dbReference type="SUPFAM" id="SSF56300">
    <property type="entry name" value="Metallo-dependent phosphatases"/>
    <property type="match status" value="1"/>
</dbReference>
<sequence length="155" mass="18361">MGHFLFISSRCRTSYYNPSDINNEEISDEILNQAIEFIKTHYYHHIDYISKLPFYHEDKDHIYVHAGLNPNFIDWKNQPEHDFMYIKDEFIRARFDLNKKIIFGHTKTIDIHGTSDIWFSDDKIGIDGGCAYGMQLNCLIFQEGSYITEQIKVLK</sequence>
<reference evidence="1 2" key="1">
    <citation type="submission" date="2018-06" db="EMBL/GenBank/DDBJ databases">
        <title>Freshwater and sediment microbial communities from various areas in North America, analyzing microbe dynamics in response to fracking.</title>
        <authorList>
            <person name="Lamendella R."/>
        </authorList>
    </citation>
    <scope>NUCLEOTIDE SEQUENCE [LARGE SCALE GENOMIC DNA]</scope>
    <source>
        <strain evidence="1 2">NG-13</strain>
    </source>
</reference>
<comment type="caution">
    <text evidence="1">The sequence shown here is derived from an EMBL/GenBank/DDBJ whole genome shotgun (WGS) entry which is preliminary data.</text>
</comment>
<organism evidence="1 2">
    <name type="scientific">Paenibacillus pabuli</name>
    <dbReference type="NCBI Taxonomy" id="1472"/>
    <lineage>
        <taxon>Bacteria</taxon>
        <taxon>Bacillati</taxon>
        <taxon>Bacillota</taxon>
        <taxon>Bacilli</taxon>
        <taxon>Bacillales</taxon>
        <taxon>Paenibacillaceae</taxon>
        <taxon>Paenibacillus</taxon>
    </lineage>
</organism>
<dbReference type="Proteomes" id="UP000248827">
    <property type="component" value="Unassembled WGS sequence"/>
</dbReference>
<accession>A0ABX9BBP0</accession>
<name>A0ABX9BBP0_9BACL</name>
<evidence type="ECO:0008006" key="3">
    <source>
        <dbReference type="Google" id="ProtNLM"/>
    </source>
</evidence>
<evidence type="ECO:0000313" key="1">
    <source>
        <dbReference type="EMBL" id="RAI84488.1"/>
    </source>
</evidence>
<dbReference type="Gene3D" id="3.60.21.10">
    <property type="match status" value="1"/>
</dbReference>
<evidence type="ECO:0000313" key="2">
    <source>
        <dbReference type="Proteomes" id="UP000248827"/>
    </source>
</evidence>